<dbReference type="AlphaFoldDB" id="A0A2T1DWX2"/>
<protein>
    <recommendedName>
        <fullName evidence="3">DUF1822 domain-containing protein</fullName>
    </recommendedName>
</protein>
<evidence type="ECO:0000313" key="1">
    <source>
        <dbReference type="EMBL" id="PSB24998.1"/>
    </source>
</evidence>
<name>A0A2T1DWX2_9CYAN</name>
<evidence type="ECO:0000313" key="2">
    <source>
        <dbReference type="Proteomes" id="UP000239576"/>
    </source>
</evidence>
<sequence>MFSDSVDSIPLDFMPQVSDRVALDPVVIDRAVAFSQAMPEPIRWQSYLALLALEGFAAWLETQTLPIQLERSDARLIQPSHFDVPAAITHLTLSQLQVCLIVASADREEAIEVPLSVVDELCQVAHLYVAIAVDDESGQADVQCFIRYDQLAQYRQDTGLLPTIHHTYLLPRAIFDADLHHLLLFATGLRSTAIAQAVPSTTTSPAIQQILLQPIINTATWAQQQLANLAKGLHQLSNEIVLTWVPPERQTASAMRSAQAAATQPVANLAAILQNLRSQGYDVPQAVRAVYQDVLMGDQKLRLSIVTWQLAADSLNEAEQEWSLLVIVEMVQGVTPIEGIRLAIREQQTLMLERILLPGVAYEIAQVIGFLHEQFMITISFPPGSSVTLPPIAFEAQ</sequence>
<reference evidence="2" key="1">
    <citation type="submission" date="2018-02" db="EMBL/GenBank/DDBJ databases">
        <authorList>
            <person name="Moore K."/>
            <person name="Momper L."/>
        </authorList>
    </citation>
    <scope>NUCLEOTIDE SEQUENCE [LARGE SCALE GENOMIC DNA]</scope>
    <source>
        <strain evidence="2">ULC18</strain>
    </source>
</reference>
<dbReference type="OrthoDB" id="467121at2"/>
<evidence type="ECO:0008006" key="3">
    <source>
        <dbReference type="Google" id="ProtNLM"/>
    </source>
</evidence>
<dbReference type="Pfam" id="PF08852">
    <property type="entry name" value="DUF1822"/>
    <property type="match status" value="1"/>
</dbReference>
<dbReference type="Proteomes" id="UP000239576">
    <property type="component" value="Unassembled WGS sequence"/>
</dbReference>
<gene>
    <name evidence="1" type="ORF">C7B82_24885</name>
</gene>
<organism evidence="1 2">
    <name type="scientific">Stenomitos frigidus ULC18</name>
    <dbReference type="NCBI Taxonomy" id="2107698"/>
    <lineage>
        <taxon>Bacteria</taxon>
        <taxon>Bacillati</taxon>
        <taxon>Cyanobacteriota</taxon>
        <taxon>Cyanophyceae</taxon>
        <taxon>Leptolyngbyales</taxon>
        <taxon>Leptolyngbyaceae</taxon>
        <taxon>Stenomitos</taxon>
    </lineage>
</organism>
<reference evidence="1 2" key="2">
    <citation type="submission" date="2018-03" db="EMBL/GenBank/DDBJ databases">
        <title>The ancient ancestry and fast evolution of plastids.</title>
        <authorList>
            <person name="Moore K.R."/>
            <person name="Magnabosco C."/>
            <person name="Momper L."/>
            <person name="Gold D.A."/>
            <person name="Bosak T."/>
            <person name="Fournier G.P."/>
        </authorList>
    </citation>
    <scope>NUCLEOTIDE SEQUENCE [LARGE SCALE GENOMIC DNA]</scope>
    <source>
        <strain evidence="1 2">ULC18</strain>
    </source>
</reference>
<comment type="caution">
    <text evidence="1">The sequence shown here is derived from an EMBL/GenBank/DDBJ whole genome shotgun (WGS) entry which is preliminary data.</text>
</comment>
<dbReference type="InterPro" id="IPR014951">
    <property type="entry name" value="DUF1822"/>
</dbReference>
<proteinExistence type="predicted"/>
<accession>A0A2T1DWX2</accession>
<dbReference type="RefSeq" id="WP_106259465.1">
    <property type="nucleotide sequence ID" value="NZ_CAWNSW010000033.1"/>
</dbReference>
<dbReference type="EMBL" id="PVWK01000135">
    <property type="protein sequence ID" value="PSB24998.1"/>
    <property type="molecule type" value="Genomic_DNA"/>
</dbReference>
<keyword evidence="2" id="KW-1185">Reference proteome</keyword>